<dbReference type="Proteomes" id="UP000261011">
    <property type="component" value="Unassembled WGS sequence"/>
</dbReference>
<dbReference type="OrthoDB" id="1691078at2"/>
<gene>
    <name evidence="1" type="ORF">DXA39_04985</name>
</gene>
<evidence type="ECO:0000313" key="2">
    <source>
        <dbReference type="Proteomes" id="UP000261011"/>
    </source>
</evidence>
<keyword evidence="2" id="KW-1185">Reference proteome</keyword>
<name>A0A3E2TIL6_9FIRM</name>
<accession>A0A3E2TIL6</accession>
<dbReference type="EMBL" id="QVEU01000003">
    <property type="protein sequence ID" value="RGB76525.1"/>
    <property type="molecule type" value="Genomic_DNA"/>
</dbReference>
<dbReference type="AlphaFoldDB" id="A0A3E2TIL6"/>
<protein>
    <submittedName>
        <fullName evidence="1">Preprotein translocase subunit YajC</fullName>
    </submittedName>
</protein>
<reference evidence="1 2" key="1">
    <citation type="submission" date="2018-08" db="EMBL/GenBank/DDBJ databases">
        <title>A genome reference for cultivated species of the human gut microbiota.</title>
        <authorList>
            <person name="Zou Y."/>
            <person name="Xue W."/>
            <person name="Luo G."/>
        </authorList>
    </citation>
    <scope>NUCLEOTIDE SEQUENCE [LARGE SCALE GENOMIC DNA]</scope>
    <source>
        <strain evidence="1 2">OF01-3</strain>
    </source>
</reference>
<dbReference type="Pfam" id="PF02699">
    <property type="entry name" value="YajC"/>
    <property type="match status" value="1"/>
</dbReference>
<dbReference type="RefSeq" id="WP_117521589.1">
    <property type="nucleotide sequence ID" value="NZ_AP031484.1"/>
</dbReference>
<comment type="caution">
    <text evidence="1">The sequence shown here is derived from an EMBL/GenBank/DDBJ whole genome shotgun (WGS) entry which is preliminary data.</text>
</comment>
<organism evidence="1 2">
    <name type="scientific">Anaerococcus nagyae</name>
    <dbReference type="NCBI Taxonomy" id="1755241"/>
    <lineage>
        <taxon>Bacteria</taxon>
        <taxon>Bacillati</taxon>
        <taxon>Bacillota</taxon>
        <taxon>Tissierellia</taxon>
        <taxon>Tissierellales</taxon>
        <taxon>Peptoniphilaceae</taxon>
        <taxon>Anaerococcus</taxon>
    </lineage>
</organism>
<evidence type="ECO:0000313" key="1">
    <source>
        <dbReference type="EMBL" id="RGB76525.1"/>
    </source>
</evidence>
<sequence>MKIEYLILIILCFGFYQKSIKDDIKFRKNKEFINDNLEIGCHIVTQSGIIGEVTNIEGEIITILSGDNESINKLKIQKSEIKNIIS</sequence>
<proteinExistence type="predicted"/>
<dbReference type="InterPro" id="IPR003849">
    <property type="entry name" value="Preprotein_translocase_YajC"/>
</dbReference>